<evidence type="ECO:0000313" key="2">
    <source>
        <dbReference type="Proteomes" id="UP001151760"/>
    </source>
</evidence>
<reference evidence="1" key="2">
    <citation type="submission" date="2022-01" db="EMBL/GenBank/DDBJ databases">
        <authorList>
            <person name="Yamashiro T."/>
            <person name="Shiraishi A."/>
            <person name="Satake H."/>
            <person name="Nakayama K."/>
        </authorList>
    </citation>
    <scope>NUCLEOTIDE SEQUENCE</scope>
</reference>
<reference evidence="1" key="1">
    <citation type="journal article" date="2022" name="Int. J. Mol. Sci.">
        <title>Draft Genome of Tanacetum Coccineum: Genomic Comparison of Closely Related Tanacetum-Family Plants.</title>
        <authorList>
            <person name="Yamashiro T."/>
            <person name="Shiraishi A."/>
            <person name="Nakayama K."/>
            <person name="Satake H."/>
        </authorList>
    </citation>
    <scope>NUCLEOTIDE SEQUENCE</scope>
</reference>
<proteinExistence type="predicted"/>
<name>A0ABQ5HF10_9ASTR</name>
<dbReference type="Proteomes" id="UP001151760">
    <property type="component" value="Unassembled WGS sequence"/>
</dbReference>
<organism evidence="1 2">
    <name type="scientific">Tanacetum coccineum</name>
    <dbReference type="NCBI Taxonomy" id="301880"/>
    <lineage>
        <taxon>Eukaryota</taxon>
        <taxon>Viridiplantae</taxon>
        <taxon>Streptophyta</taxon>
        <taxon>Embryophyta</taxon>
        <taxon>Tracheophyta</taxon>
        <taxon>Spermatophyta</taxon>
        <taxon>Magnoliopsida</taxon>
        <taxon>eudicotyledons</taxon>
        <taxon>Gunneridae</taxon>
        <taxon>Pentapetalae</taxon>
        <taxon>asterids</taxon>
        <taxon>campanulids</taxon>
        <taxon>Asterales</taxon>
        <taxon>Asteraceae</taxon>
        <taxon>Asteroideae</taxon>
        <taxon>Anthemideae</taxon>
        <taxon>Anthemidinae</taxon>
        <taxon>Tanacetum</taxon>
    </lineage>
</organism>
<protein>
    <submittedName>
        <fullName evidence="1">Uncharacterized protein</fullName>
    </submittedName>
</protein>
<gene>
    <name evidence="1" type="ORF">Tco_1068138</name>
</gene>
<accession>A0ABQ5HF10</accession>
<evidence type="ECO:0000313" key="1">
    <source>
        <dbReference type="EMBL" id="GJT86421.1"/>
    </source>
</evidence>
<dbReference type="EMBL" id="BQNB010019544">
    <property type="protein sequence ID" value="GJT86421.1"/>
    <property type="molecule type" value="Genomic_DNA"/>
</dbReference>
<sequence length="285" mass="31359">MYKIANTKLPNNECSSDFSFLLLDVMHYEMCLCKLLLLAKMGSELCFQVFVVENATCLLTIPPYSGIIFKCVDEHMTVHRHCLFLHMNGTFEEVQEIVRIAIRENTRGAHEPIRYGDVASREGLRSISSIGVIGKRSSEGGAAPLSLGRMAHGLLAGYPHVRLGVRFKDDGLLSRSGGRFIPYDLLSSNLCPIDLPPSSFLSTMLPSLFGASSISTTISFYLRTLKDAACEIVWRFSLCLCLLRSLRRLFEVDARFVSGVFSGVLAVKMEVVIGGSLLALGPGKV</sequence>
<keyword evidence="2" id="KW-1185">Reference proteome</keyword>
<comment type="caution">
    <text evidence="1">The sequence shown here is derived from an EMBL/GenBank/DDBJ whole genome shotgun (WGS) entry which is preliminary data.</text>
</comment>